<reference evidence="1" key="1">
    <citation type="journal article" date="2017" name="Proc. Natl. Acad. Sci. U.S.A.">
        <title>Comparative genomics uncovers the prolific and distinctive metabolic potential of the cyanobacterial genus Moorea.</title>
        <authorList>
            <person name="Leao T."/>
            <person name="Castelao G."/>
            <person name="Korobeynikov A."/>
            <person name="Monroe E.A."/>
            <person name="Podell S."/>
            <person name="Glukhov E."/>
            <person name="Allen E.E."/>
            <person name="Gerwick W.H."/>
            <person name="Gerwick L."/>
        </authorList>
    </citation>
    <scope>NUCLEOTIDE SEQUENCE</scope>
    <source>
        <strain evidence="1">JHB</strain>
    </source>
</reference>
<name>A0A9Q9SUA4_MOOP1</name>
<proteinExistence type="predicted"/>
<organism evidence="1">
    <name type="scientific">Moorena producens (strain JHB)</name>
    <dbReference type="NCBI Taxonomy" id="1454205"/>
    <lineage>
        <taxon>Bacteria</taxon>
        <taxon>Bacillati</taxon>
        <taxon>Cyanobacteriota</taxon>
        <taxon>Cyanophyceae</taxon>
        <taxon>Coleofasciculales</taxon>
        <taxon>Coleofasciculaceae</taxon>
        <taxon>Moorena</taxon>
    </lineage>
</organism>
<dbReference type="AlphaFoldDB" id="A0A9Q9SUA4"/>
<sequence>MVTLRERTGPIVIHPTVGSAYHRDWQPYESVQSTAHPTSTTT</sequence>
<evidence type="ECO:0000313" key="1">
    <source>
        <dbReference type="EMBL" id="WAN69765.1"/>
    </source>
</evidence>
<dbReference type="EMBL" id="CP017708">
    <property type="protein sequence ID" value="WAN69765.1"/>
    <property type="molecule type" value="Genomic_DNA"/>
</dbReference>
<accession>A0A9Q9SUA4</accession>
<dbReference type="Proteomes" id="UP000176944">
    <property type="component" value="Chromosome"/>
</dbReference>
<gene>
    <name evidence="1" type="ORF">BJP36_37365</name>
</gene>
<protein>
    <submittedName>
        <fullName evidence="1">Uncharacterized protein</fullName>
    </submittedName>
</protein>
<reference evidence="1" key="2">
    <citation type="submission" date="2022-10" db="EMBL/GenBank/DDBJ databases">
        <authorList>
            <person name="Ngo T.-E."/>
        </authorList>
    </citation>
    <scope>NUCLEOTIDE SEQUENCE</scope>
    <source>
        <strain evidence="1">JHB</strain>
    </source>
</reference>